<dbReference type="PANTHER" id="PTHR45569">
    <property type="entry name" value="SENSOR PROTEIN KDPD"/>
    <property type="match status" value="1"/>
</dbReference>
<keyword evidence="2 5" id="KW-0418">Kinase</keyword>
<gene>
    <name evidence="5" type="ORF">SAMN05444340_1406</name>
</gene>
<name>A0A1H3P041_9RHOB</name>
<keyword evidence="3" id="KW-0902">Two-component regulatory system</keyword>
<protein>
    <submittedName>
        <fullName evidence="5">Two-component system, OmpR family, sensor histidine kinase KdpD</fullName>
    </submittedName>
</protein>
<dbReference type="InterPro" id="IPR052023">
    <property type="entry name" value="Histidine_kinase_KdpD"/>
</dbReference>
<evidence type="ECO:0000256" key="2">
    <source>
        <dbReference type="ARBA" id="ARBA00022777"/>
    </source>
</evidence>
<evidence type="ECO:0000256" key="1">
    <source>
        <dbReference type="ARBA" id="ARBA00022679"/>
    </source>
</evidence>
<dbReference type="GO" id="GO:0000155">
    <property type="term" value="F:phosphorelay sensor kinase activity"/>
    <property type="evidence" value="ECO:0007669"/>
    <property type="project" value="InterPro"/>
</dbReference>
<dbReference type="AlphaFoldDB" id="A0A1H3P041"/>
<dbReference type="RefSeq" id="WP_089886484.1">
    <property type="nucleotide sequence ID" value="NZ_FNPF01000040.1"/>
</dbReference>
<dbReference type="EMBL" id="FNPF01000040">
    <property type="protein sequence ID" value="SDY94504.1"/>
    <property type="molecule type" value="Genomic_DNA"/>
</dbReference>
<organism evidence="5 6">
    <name type="scientific">Citreimonas salinaria</name>
    <dbReference type="NCBI Taxonomy" id="321339"/>
    <lineage>
        <taxon>Bacteria</taxon>
        <taxon>Pseudomonadati</taxon>
        <taxon>Pseudomonadota</taxon>
        <taxon>Alphaproteobacteria</taxon>
        <taxon>Rhodobacterales</taxon>
        <taxon>Roseobacteraceae</taxon>
        <taxon>Citreimonas</taxon>
    </lineage>
</organism>
<evidence type="ECO:0000313" key="5">
    <source>
        <dbReference type="EMBL" id="SDY94504.1"/>
    </source>
</evidence>
<dbReference type="Gene3D" id="3.40.50.300">
    <property type="entry name" value="P-loop containing nucleotide triphosphate hydrolases"/>
    <property type="match status" value="1"/>
</dbReference>
<keyword evidence="1" id="KW-0808">Transferase</keyword>
<proteinExistence type="predicted"/>
<reference evidence="5 6" key="1">
    <citation type="submission" date="2016-10" db="EMBL/GenBank/DDBJ databases">
        <authorList>
            <person name="de Groot N.N."/>
        </authorList>
    </citation>
    <scope>NUCLEOTIDE SEQUENCE [LARGE SCALE GENOMIC DNA]</scope>
    <source>
        <strain evidence="5 6">DSM 26880</strain>
    </source>
</reference>
<dbReference type="Proteomes" id="UP000199286">
    <property type="component" value="Unassembled WGS sequence"/>
</dbReference>
<dbReference type="InterPro" id="IPR027417">
    <property type="entry name" value="P-loop_NTPase"/>
</dbReference>
<evidence type="ECO:0000313" key="6">
    <source>
        <dbReference type="Proteomes" id="UP000199286"/>
    </source>
</evidence>
<dbReference type="OrthoDB" id="9806130at2"/>
<sequence>MTDGRDASPYPDSSLKEADAEGHGRLKIFLGAAPGVGKTYAMLEAARRRAGEGVDVVAGVVKTHGRIETEALLAGLEVVPKQSHFHRECVLHELDFEARDRPRGMTSVG</sequence>
<dbReference type="STRING" id="321339.SAMN05444340_1406"/>
<feature type="domain" description="Signal transduction histidine kinase osmosensitive K+ channel sensor N-terminal" evidence="4">
    <location>
        <begin position="23"/>
        <end position="98"/>
    </location>
</feature>
<evidence type="ECO:0000256" key="3">
    <source>
        <dbReference type="ARBA" id="ARBA00023012"/>
    </source>
</evidence>
<dbReference type="PANTHER" id="PTHR45569:SF1">
    <property type="entry name" value="SENSOR PROTEIN KDPD"/>
    <property type="match status" value="1"/>
</dbReference>
<dbReference type="InterPro" id="IPR003852">
    <property type="entry name" value="Sig_transdc_His_kinase_KdpD_N"/>
</dbReference>
<keyword evidence="6" id="KW-1185">Reference proteome</keyword>
<accession>A0A1H3P041</accession>
<dbReference type="Pfam" id="PF02702">
    <property type="entry name" value="KdpD"/>
    <property type="match status" value="1"/>
</dbReference>
<evidence type="ECO:0000259" key="4">
    <source>
        <dbReference type="Pfam" id="PF02702"/>
    </source>
</evidence>
<dbReference type="GO" id="GO:0005886">
    <property type="term" value="C:plasma membrane"/>
    <property type="evidence" value="ECO:0007669"/>
    <property type="project" value="TreeGrafter"/>
</dbReference>